<protein>
    <submittedName>
        <fullName evidence="3">Transcriptional regulator</fullName>
    </submittedName>
</protein>
<dbReference type="InterPro" id="IPR051534">
    <property type="entry name" value="CBASS_pafABC_assoc_protein"/>
</dbReference>
<dbReference type="Pfam" id="PF25583">
    <property type="entry name" value="WCX"/>
    <property type="match status" value="1"/>
</dbReference>
<dbReference type="PANTHER" id="PTHR34580">
    <property type="match status" value="1"/>
</dbReference>
<dbReference type="Proteomes" id="UP000199301">
    <property type="component" value="Unassembled WGS sequence"/>
</dbReference>
<dbReference type="PROSITE" id="PS52050">
    <property type="entry name" value="WYL"/>
    <property type="match status" value="1"/>
</dbReference>
<evidence type="ECO:0000259" key="2">
    <source>
        <dbReference type="Pfam" id="PF25583"/>
    </source>
</evidence>
<dbReference type="InterPro" id="IPR026881">
    <property type="entry name" value="WYL_dom"/>
</dbReference>
<name>A0A1H0YDW9_9ACTN</name>
<dbReference type="InterPro" id="IPR057727">
    <property type="entry name" value="WCX_dom"/>
</dbReference>
<dbReference type="OrthoDB" id="3268930at2"/>
<dbReference type="AlphaFoldDB" id="A0A1H0YDW9"/>
<dbReference type="RefSeq" id="WP_092520652.1">
    <property type="nucleotide sequence ID" value="NZ_FNKO01000001.1"/>
</dbReference>
<sequence length="330" mass="36390">MGIPRAERLVNLVLCLLSTRQYLTAERIRDIVAGYAETTNDEAFYRKFERDKAELRDLGIPLETGRNSFFDGVEGYRIARRDYELGDIELESDEAAAVALASRLWESPELGNAARGALRKLRAAGVDVDDTAPAPIEPKVRADEPAFVPLLTAARQGRPVVFDYRRPVDNVAHPRSVEPWGVVAWRGRWYVVGHDRDREAARCFRLSRISGSVRPFGEEGQVHCPPGVNLLDLVTGAEPAEPSRTSVRLWVARGRAQGVRRHAELLGERELDGVAGQELRLELDNPETAVGWIAGYGPDVVVLEPAFLGESVRRAHLATLAGLGGEDDGQ</sequence>
<dbReference type="PANTHER" id="PTHR34580:SF3">
    <property type="entry name" value="PROTEIN PAFB"/>
    <property type="match status" value="1"/>
</dbReference>
<organism evidence="3 4">
    <name type="scientific">Actinopolyspora saharensis</name>
    <dbReference type="NCBI Taxonomy" id="995062"/>
    <lineage>
        <taxon>Bacteria</taxon>
        <taxon>Bacillati</taxon>
        <taxon>Actinomycetota</taxon>
        <taxon>Actinomycetes</taxon>
        <taxon>Actinopolysporales</taxon>
        <taxon>Actinopolysporaceae</taxon>
        <taxon>Actinopolyspora</taxon>
    </lineage>
</organism>
<evidence type="ECO:0000313" key="3">
    <source>
        <dbReference type="EMBL" id="SDQ13368.1"/>
    </source>
</evidence>
<feature type="domain" description="WCX" evidence="2">
    <location>
        <begin position="244"/>
        <end position="315"/>
    </location>
</feature>
<keyword evidence="4" id="KW-1185">Reference proteome</keyword>
<dbReference type="EMBL" id="FNKO01000001">
    <property type="protein sequence ID" value="SDQ13368.1"/>
    <property type="molecule type" value="Genomic_DNA"/>
</dbReference>
<gene>
    <name evidence="3" type="ORF">SAMN04489718_0396</name>
</gene>
<dbReference type="STRING" id="995062.SAMN04489718_0396"/>
<evidence type="ECO:0000313" key="4">
    <source>
        <dbReference type="Proteomes" id="UP000199301"/>
    </source>
</evidence>
<reference evidence="4" key="1">
    <citation type="submission" date="2016-10" db="EMBL/GenBank/DDBJ databases">
        <authorList>
            <person name="Varghese N."/>
            <person name="Submissions S."/>
        </authorList>
    </citation>
    <scope>NUCLEOTIDE SEQUENCE [LARGE SCALE GENOMIC DNA]</scope>
    <source>
        <strain evidence="4">DSM 45459</strain>
    </source>
</reference>
<proteinExistence type="predicted"/>
<dbReference type="Pfam" id="PF13280">
    <property type="entry name" value="WYL"/>
    <property type="match status" value="1"/>
</dbReference>
<accession>A0A1H0YDW9</accession>
<evidence type="ECO:0000259" key="1">
    <source>
        <dbReference type="Pfam" id="PF13280"/>
    </source>
</evidence>
<feature type="domain" description="WYL" evidence="1">
    <location>
        <begin position="147"/>
        <end position="210"/>
    </location>
</feature>